<gene>
    <name evidence="8" type="ORF">P9271_13695</name>
</gene>
<dbReference type="InterPro" id="IPR001127">
    <property type="entry name" value="PTS_EIIA_1_perm"/>
</dbReference>
<keyword evidence="6" id="KW-0418">Kinase</keyword>
<keyword evidence="2" id="KW-0813">Transport</keyword>
<dbReference type="NCBIfam" id="TIGR00830">
    <property type="entry name" value="PTBA"/>
    <property type="match status" value="1"/>
</dbReference>
<evidence type="ECO:0000256" key="2">
    <source>
        <dbReference type="ARBA" id="ARBA00022448"/>
    </source>
</evidence>
<dbReference type="PROSITE" id="PS00371">
    <property type="entry name" value="PTS_EIIA_TYPE_1_HIS"/>
    <property type="match status" value="1"/>
</dbReference>
<comment type="subcellular location">
    <subcellularLocation>
        <location evidence="1">Cytoplasm</location>
    </subcellularLocation>
</comment>
<evidence type="ECO:0000256" key="4">
    <source>
        <dbReference type="ARBA" id="ARBA00022679"/>
    </source>
</evidence>
<dbReference type="PANTHER" id="PTHR45008">
    <property type="entry name" value="PTS SYSTEM GLUCOSE-SPECIFIC EIIA COMPONENT"/>
    <property type="match status" value="1"/>
</dbReference>
<dbReference type="PROSITE" id="PS51093">
    <property type="entry name" value="PTS_EIIA_TYPE_1"/>
    <property type="match status" value="1"/>
</dbReference>
<comment type="caution">
    <text evidence="8">The sequence shown here is derived from an EMBL/GenBank/DDBJ whole genome shotgun (WGS) entry which is preliminary data.</text>
</comment>
<accession>A0ABU6P1H9</accession>
<evidence type="ECO:0000313" key="8">
    <source>
        <dbReference type="EMBL" id="MED4402369.1"/>
    </source>
</evidence>
<dbReference type="EMBL" id="JARTFS010000011">
    <property type="protein sequence ID" value="MED4402369.1"/>
    <property type="molecule type" value="Genomic_DNA"/>
</dbReference>
<keyword evidence="3 8" id="KW-0762">Sugar transport</keyword>
<dbReference type="Proteomes" id="UP001342826">
    <property type="component" value="Unassembled WGS sequence"/>
</dbReference>
<dbReference type="InterPro" id="IPR011055">
    <property type="entry name" value="Dup_hybrid_motif"/>
</dbReference>
<evidence type="ECO:0000256" key="6">
    <source>
        <dbReference type="ARBA" id="ARBA00022777"/>
    </source>
</evidence>
<dbReference type="InterPro" id="IPR050890">
    <property type="entry name" value="PTS_EIIA_component"/>
</dbReference>
<evidence type="ECO:0000256" key="3">
    <source>
        <dbReference type="ARBA" id="ARBA00022597"/>
    </source>
</evidence>
<dbReference type="GeneID" id="301143075"/>
<keyword evidence="9" id="KW-1185">Reference proteome</keyword>
<evidence type="ECO:0000256" key="5">
    <source>
        <dbReference type="ARBA" id="ARBA00022683"/>
    </source>
</evidence>
<dbReference type="Pfam" id="PF00358">
    <property type="entry name" value="PTS_EIIA_1"/>
    <property type="match status" value="1"/>
</dbReference>
<name>A0ABU6P1H9_9BACI</name>
<protein>
    <submittedName>
        <fullName evidence="8">PTS glucose transporter subunit IIA</fullName>
    </submittedName>
</protein>
<organism evidence="8 9">
    <name type="scientific">Metabacillus fastidiosus</name>
    <dbReference type="NCBI Taxonomy" id="1458"/>
    <lineage>
        <taxon>Bacteria</taxon>
        <taxon>Bacillati</taxon>
        <taxon>Bacillota</taxon>
        <taxon>Bacilli</taxon>
        <taxon>Bacillales</taxon>
        <taxon>Bacillaceae</taxon>
        <taxon>Metabacillus</taxon>
    </lineage>
</organism>
<dbReference type="PANTHER" id="PTHR45008:SF1">
    <property type="entry name" value="PTS SYSTEM GLUCOSE-SPECIFIC EIIA COMPONENT"/>
    <property type="match status" value="1"/>
</dbReference>
<evidence type="ECO:0000259" key="7">
    <source>
        <dbReference type="PROSITE" id="PS51093"/>
    </source>
</evidence>
<proteinExistence type="predicted"/>
<keyword evidence="4" id="KW-0808">Transferase</keyword>
<dbReference type="Gene3D" id="2.70.70.10">
    <property type="entry name" value="Glucose Permease (Domain IIA)"/>
    <property type="match status" value="1"/>
</dbReference>
<feature type="domain" description="PTS EIIA type-1" evidence="7">
    <location>
        <begin position="42"/>
        <end position="146"/>
    </location>
</feature>
<dbReference type="SUPFAM" id="SSF51261">
    <property type="entry name" value="Duplicated hybrid motif"/>
    <property type="match status" value="1"/>
</dbReference>
<evidence type="ECO:0000256" key="1">
    <source>
        <dbReference type="ARBA" id="ARBA00004496"/>
    </source>
</evidence>
<reference evidence="8 9" key="1">
    <citation type="submission" date="2023-03" db="EMBL/GenBank/DDBJ databases">
        <title>Bacillus Genome Sequencing.</title>
        <authorList>
            <person name="Dunlap C."/>
        </authorList>
    </citation>
    <scope>NUCLEOTIDE SEQUENCE [LARGE SCALE GENOMIC DNA]</scope>
    <source>
        <strain evidence="8 9">NRS-1717</strain>
    </source>
</reference>
<dbReference type="RefSeq" id="WP_066235194.1">
    <property type="nucleotide sequence ID" value="NZ_JARTFQ010000005.1"/>
</dbReference>
<evidence type="ECO:0000313" key="9">
    <source>
        <dbReference type="Proteomes" id="UP001342826"/>
    </source>
</evidence>
<sequence length="169" mass="18632">MFGLFKRNNKEEKKEEQTVVQNGQDFLMPIEGEIIQITEVNDPVFAEKMMGDGFAIIPEAGSVIAPVDGKIVNVFPTKHAIGIQSKQGHEFLIHVGLETVNLKGEGFTALVKDGDEVKKGQEILTFDLDFIKEKAASSVVPIVFTDSTQIDIKKLGKVKQGENNIISFE</sequence>
<keyword evidence="5" id="KW-0598">Phosphotransferase system</keyword>